<dbReference type="AlphaFoldDB" id="X0YZB0"/>
<protein>
    <submittedName>
        <fullName evidence="1">Uncharacterized protein</fullName>
    </submittedName>
</protein>
<gene>
    <name evidence="1" type="ORF">S01H1_62662</name>
</gene>
<name>X0YZB0_9ZZZZ</name>
<evidence type="ECO:0000313" key="1">
    <source>
        <dbReference type="EMBL" id="GAG41801.1"/>
    </source>
</evidence>
<dbReference type="EMBL" id="BARS01041177">
    <property type="protein sequence ID" value="GAG41801.1"/>
    <property type="molecule type" value="Genomic_DNA"/>
</dbReference>
<accession>X0YZB0</accession>
<organism evidence="1">
    <name type="scientific">marine sediment metagenome</name>
    <dbReference type="NCBI Taxonomy" id="412755"/>
    <lineage>
        <taxon>unclassified sequences</taxon>
        <taxon>metagenomes</taxon>
        <taxon>ecological metagenomes</taxon>
    </lineage>
</organism>
<comment type="caution">
    <text evidence="1">The sequence shown here is derived from an EMBL/GenBank/DDBJ whole genome shotgun (WGS) entry which is preliminary data.</text>
</comment>
<proteinExistence type="predicted"/>
<sequence length="183" mass="21554">MNFPLVSNIVIVKANNDNLPDIFNEVYHLEYFLQFSPDNNGYSTTKYAFDLEKYNESGESFVEVSVYYEDLDLTLLNDNYSYVISLSSREIQDPSNNNYNQYISGSHTDIFLNLSDFENSHKIRIDEAMTFSKYFDKYRDPSTIKSDITFNYVGTEEYNSDLLYNYTTYHYFAKHVLWSEGDL</sequence>
<reference evidence="1" key="1">
    <citation type="journal article" date="2014" name="Front. Microbiol.">
        <title>High frequency of phylogenetically diverse reductive dehalogenase-homologous genes in deep subseafloor sedimentary metagenomes.</title>
        <authorList>
            <person name="Kawai M."/>
            <person name="Futagami T."/>
            <person name="Toyoda A."/>
            <person name="Takaki Y."/>
            <person name="Nishi S."/>
            <person name="Hori S."/>
            <person name="Arai W."/>
            <person name="Tsubouchi T."/>
            <person name="Morono Y."/>
            <person name="Uchiyama I."/>
            <person name="Ito T."/>
            <person name="Fujiyama A."/>
            <person name="Inagaki F."/>
            <person name="Takami H."/>
        </authorList>
    </citation>
    <scope>NUCLEOTIDE SEQUENCE</scope>
    <source>
        <strain evidence="1">Expedition CK06-06</strain>
    </source>
</reference>